<feature type="repeat" description="WD" evidence="3">
    <location>
        <begin position="76"/>
        <end position="107"/>
    </location>
</feature>
<feature type="repeat" description="WD" evidence="3">
    <location>
        <begin position="33"/>
        <end position="65"/>
    </location>
</feature>
<feature type="region of interest" description="Disordered" evidence="4">
    <location>
        <begin position="334"/>
        <end position="354"/>
    </location>
</feature>
<dbReference type="InterPro" id="IPR036322">
    <property type="entry name" value="WD40_repeat_dom_sf"/>
</dbReference>
<feature type="repeat" description="WD" evidence="3">
    <location>
        <begin position="161"/>
        <end position="202"/>
    </location>
</feature>
<dbReference type="EMBL" id="KN835213">
    <property type="protein sequence ID" value="KIK43402.1"/>
    <property type="molecule type" value="Genomic_DNA"/>
</dbReference>
<dbReference type="CDD" id="cd00200">
    <property type="entry name" value="WD40"/>
    <property type="match status" value="1"/>
</dbReference>
<feature type="compositionally biased region" description="Polar residues" evidence="4">
    <location>
        <begin position="340"/>
        <end position="354"/>
    </location>
</feature>
<evidence type="ECO:0000313" key="5">
    <source>
        <dbReference type="EMBL" id="KIK43402.1"/>
    </source>
</evidence>
<evidence type="ECO:0000256" key="4">
    <source>
        <dbReference type="SAM" id="MobiDB-lite"/>
    </source>
</evidence>
<dbReference type="PANTHER" id="PTHR19879">
    <property type="entry name" value="TRANSCRIPTION INITIATION FACTOR TFIID"/>
    <property type="match status" value="1"/>
</dbReference>
<reference evidence="5 6" key="1">
    <citation type="submission" date="2014-04" db="EMBL/GenBank/DDBJ databases">
        <authorList>
            <consortium name="DOE Joint Genome Institute"/>
            <person name="Kuo A."/>
            <person name="Ruytinx J."/>
            <person name="Rineau F."/>
            <person name="Colpaert J."/>
            <person name="Kohler A."/>
            <person name="Nagy L.G."/>
            <person name="Floudas D."/>
            <person name="Copeland A."/>
            <person name="Barry K.W."/>
            <person name="Cichocki N."/>
            <person name="Veneault-Fourrey C."/>
            <person name="LaButti K."/>
            <person name="Lindquist E.A."/>
            <person name="Lipzen A."/>
            <person name="Lundell T."/>
            <person name="Morin E."/>
            <person name="Murat C."/>
            <person name="Sun H."/>
            <person name="Tunlid A."/>
            <person name="Henrissat B."/>
            <person name="Grigoriev I.V."/>
            <person name="Hibbett D.S."/>
            <person name="Martin F."/>
            <person name="Nordberg H.P."/>
            <person name="Cantor M.N."/>
            <person name="Hua S.X."/>
        </authorList>
    </citation>
    <scope>NUCLEOTIDE SEQUENCE [LARGE SCALE GENOMIC DNA]</scope>
    <source>
        <strain evidence="5 6">UH-Slu-Lm8-n1</strain>
    </source>
</reference>
<proteinExistence type="predicted"/>
<dbReference type="PANTHER" id="PTHR19879:SF9">
    <property type="entry name" value="TRANSCRIPTION INITIATION FACTOR TFIID SUBUNIT 5"/>
    <property type="match status" value="1"/>
</dbReference>
<keyword evidence="1 3" id="KW-0853">WD repeat</keyword>
<evidence type="ECO:0008006" key="7">
    <source>
        <dbReference type="Google" id="ProtNLM"/>
    </source>
</evidence>
<dbReference type="HOGENOM" id="CLU_028490_0_0_1"/>
<accession>A0A0D0BAV4</accession>
<dbReference type="PROSITE" id="PS00678">
    <property type="entry name" value="WD_REPEATS_1"/>
    <property type="match status" value="1"/>
</dbReference>
<dbReference type="SUPFAM" id="SSF50978">
    <property type="entry name" value="WD40 repeat-like"/>
    <property type="match status" value="1"/>
</dbReference>
<dbReference type="InParanoid" id="A0A0D0BAV4"/>
<sequence>MTTASESSVKPTLGEVSAPAQSNRPILTPKYEFEGHEATVWSFGFLHDNVHIVSGSEDGTMRKWNCDTGVAAGEPWKGEGGGVYALALSPDGKTIACGREDGSVQRWTTDGEMIEGVWAGHSNRVRSLSWSPSGDHLASGSGDGTILIRRAESGEVVLDPIDTEQIGVWSLVYSPSGGRIASGGWNKSICIWNTRTGELAVGPIEDVGNSTVTSLAWSSDGSKIYSASDKFSRVFDSKSGALIHRFPHEDPLYAVALLPQTNILACVGYDGVAMLWDTESLQPVSQSLHQEHEWLYWTSFSRDGRYLACGGRDGKIALWMIKDIAPELVVPMTQEGDRQAPQQQLRSESPSPSFLNADATGGYDIMEVHDDSYHNFFESSQISLRSGPHTPHLSVIRRFWNVVSRHRPLADESASGERQNHGFFARRARTQLPLEPATAVPGQEREQGDNDDSELGTNSENQPEESLGNPQNSPPVDPNPHARLDGDNHNLWKRLFRARRKDPASADTTPAKPRPEVVDVYAVRSFQRYIAWTPKRKSTSPTVVRITLPSAAHASGSPLVDPSSQDGLTLLHTASGQRGPLSPAIVGHKTQHPQAVRSSSFHTYPTNTVVAYYASHITDSDSIHGCNKLLDRLCFPCGHYYEDP</sequence>
<protein>
    <recommendedName>
        <fullName evidence="7">WD40 repeat-like protein</fullName>
    </recommendedName>
</protein>
<dbReference type="OrthoDB" id="10251741at2759"/>
<dbReference type="SMART" id="SM00320">
    <property type="entry name" value="WD40"/>
    <property type="match status" value="7"/>
</dbReference>
<feature type="repeat" description="WD" evidence="3">
    <location>
        <begin position="118"/>
        <end position="159"/>
    </location>
</feature>
<dbReference type="PROSITE" id="PS50082">
    <property type="entry name" value="WD_REPEATS_2"/>
    <property type="match status" value="5"/>
</dbReference>
<keyword evidence="2" id="KW-0677">Repeat</keyword>
<dbReference type="Proteomes" id="UP000054485">
    <property type="component" value="Unassembled WGS sequence"/>
</dbReference>
<evidence type="ECO:0000256" key="2">
    <source>
        <dbReference type="ARBA" id="ARBA00022737"/>
    </source>
</evidence>
<dbReference type="InterPro" id="IPR015943">
    <property type="entry name" value="WD40/YVTN_repeat-like_dom_sf"/>
</dbReference>
<feature type="repeat" description="WD" evidence="3">
    <location>
        <begin position="245"/>
        <end position="286"/>
    </location>
</feature>
<dbReference type="PROSITE" id="PS50294">
    <property type="entry name" value="WD_REPEATS_REGION"/>
    <property type="match status" value="2"/>
</dbReference>
<dbReference type="Pfam" id="PF00400">
    <property type="entry name" value="WD40"/>
    <property type="match status" value="7"/>
</dbReference>
<feature type="compositionally biased region" description="Polar residues" evidence="4">
    <location>
        <begin position="1"/>
        <end position="10"/>
    </location>
</feature>
<organism evidence="5 6">
    <name type="scientific">Suillus luteus UH-Slu-Lm8-n1</name>
    <dbReference type="NCBI Taxonomy" id="930992"/>
    <lineage>
        <taxon>Eukaryota</taxon>
        <taxon>Fungi</taxon>
        <taxon>Dikarya</taxon>
        <taxon>Basidiomycota</taxon>
        <taxon>Agaricomycotina</taxon>
        <taxon>Agaricomycetes</taxon>
        <taxon>Agaricomycetidae</taxon>
        <taxon>Boletales</taxon>
        <taxon>Suillineae</taxon>
        <taxon>Suillaceae</taxon>
        <taxon>Suillus</taxon>
    </lineage>
</organism>
<evidence type="ECO:0000256" key="1">
    <source>
        <dbReference type="ARBA" id="ARBA00022574"/>
    </source>
</evidence>
<gene>
    <name evidence="5" type="ORF">CY34DRAFT_11728</name>
</gene>
<reference evidence="6" key="2">
    <citation type="submission" date="2015-01" db="EMBL/GenBank/DDBJ databases">
        <title>Evolutionary Origins and Diversification of the Mycorrhizal Mutualists.</title>
        <authorList>
            <consortium name="DOE Joint Genome Institute"/>
            <consortium name="Mycorrhizal Genomics Consortium"/>
            <person name="Kohler A."/>
            <person name="Kuo A."/>
            <person name="Nagy L.G."/>
            <person name="Floudas D."/>
            <person name="Copeland A."/>
            <person name="Barry K.W."/>
            <person name="Cichocki N."/>
            <person name="Veneault-Fourrey C."/>
            <person name="LaButti K."/>
            <person name="Lindquist E.A."/>
            <person name="Lipzen A."/>
            <person name="Lundell T."/>
            <person name="Morin E."/>
            <person name="Murat C."/>
            <person name="Riley R."/>
            <person name="Ohm R."/>
            <person name="Sun H."/>
            <person name="Tunlid A."/>
            <person name="Henrissat B."/>
            <person name="Grigoriev I.V."/>
            <person name="Hibbett D.S."/>
            <person name="Martin F."/>
        </authorList>
    </citation>
    <scope>NUCLEOTIDE SEQUENCE [LARGE SCALE GENOMIC DNA]</scope>
    <source>
        <strain evidence="6">UH-Slu-Lm8-n1</strain>
    </source>
</reference>
<feature type="region of interest" description="Disordered" evidence="4">
    <location>
        <begin position="426"/>
        <end position="487"/>
    </location>
</feature>
<dbReference type="STRING" id="930992.A0A0D0BAV4"/>
<name>A0A0D0BAV4_9AGAM</name>
<dbReference type="InterPro" id="IPR001680">
    <property type="entry name" value="WD40_rpt"/>
</dbReference>
<dbReference type="Gene3D" id="2.130.10.10">
    <property type="entry name" value="YVTN repeat-like/Quinoprotein amine dehydrogenase"/>
    <property type="match status" value="2"/>
</dbReference>
<evidence type="ECO:0000256" key="3">
    <source>
        <dbReference type="PROSITE-ProRule" id="PRU00221"/>
    </source>
</evidence>
<dbReference type="InterPro" id="IPR019775">
    <property type="entry name" value="WD40_repeat_CS"/>
</dbReference>
<dbReference type="AlphaFoldDB" id="A0A0D0BAV4"/>
<keyword evidence="6" id="KW-1185">Reference proteome</keyword>
<evidence type="ECO:0000313" key="6">
    <source>
        <dbReference type="Proteomes" id="UP000054485"/>
    </source>
</evidence>
<feature type="region of interest" description="Disordered" evidence="4">
    <location>
        <begin position="1"/>
        <end position="21"/>
    </location>
</feature>